<feature type="coiled-coil region" evidence="1">
    <location>
        <begin position="339"/>
        <end position="391"/>
    </location>
</feature>
<evidence type="ECO:0000313" key="4">
    <source>
        <dbReference type="EMBL" id="BCK79076.1"/>
    </source>
</evidence>
<dbReference type="EMBL" id="AP023415">
    <property type="protein sequence ID" value="BCK79076.1"/>
    <property type="molecule type" value="Genomic_DNA"/>
</dbReference>
<keyword evidence="5" id="KW-1185">Reference proteome</keyword>
<name>A0A810PZG6_9FIRM</name>
<dbReference type="InterPro" id="IPR005094">
    <property type="entry name" value="Endonuclease_MobA/VirD2"/>
</dbReference>
<feature type="domain" description="MobA/VirD2-like nuclease" evidence="3">
    <location>
        <begin position="34"/>
        <end position="164"/>
    </location>
</feature>
<organism evidence="4 5">
    <name type="scientific">Vescimonas fastidiosa</name>
    <dbReference type="NCBI Taxonomy" id="2714353"/>
    <lineage>
        <taxon>Bacteria</taxon>
        <taxon>Bacillati</taxon>
        <taxon>Bacillota</taxon>
        <taxon>Clostridia</taxon>
        <taxon>Eubacteriales</taxon>
        <taxon>Oscillospiraceae</taxon>
        <taxon>Vescimonas</taxon>
    </lineage>
</organism>
<reference evidence="4" key="1">
    <citation type="submission" date="2020-09" db="EMBL/GenBank/DDBJ databases">
        <title>New species isolated from human feces.</title>
        <authorList>
            <person name="Kitahara M."/>
            <person name="Shigeno Y."/>
            <person name="Shime M."/>
            <person name="Matsumoto Y."/>
            <person name="Nakamura S."/>
            <person name="Motooka D."/>
            <person name="Fukuoka S."/>
            <person name="Nishikawa H."/>
            <person name="Benno Y."/>
        </authorList>
    </citation>
    <scope>NUCLEOTIDE SEQUENCE</scope>
    <source>
        <strain evidence="4">MM35</strain>
    </source>
</reference>
<evidence type="ECO:0000256" key="1">
    <source>
        <dbReference type="SAM" id="Coils"/>
    </source>
</evidence>
<dbReference type="KEGG" id="vfa:MM35RIKEN_12680"/>
<accession>A0A810PZG6</accession>
<sequence>MAYTKIIVIRGRLDKCLRYAANEEKTYLETAVDYALDRDKTERVCFETAINCGRDTAYEDMAQTARRWGKQNRVRKGYHVIQSFRPGEVTPEQAHAIGAELAQRALGGQYEVVVATHLDRTHLHNHVVFNAVSFVDGKMYRDSFRDYYEGIRGMSDALCREKGLSVIEPGEDAAPQGQYRAQQRGQTTLRDVVRRDMDEAIRRALSYGEFLRELRRMGYQVKSGDNVKHTAVRPSGGRRFIRLDSLGDGYGEADIRARIKGAWQRPLQSAKRKMYRVRRMPMQRKPLPYFQRLCLYYMYLLRGPRRARNISPALRREMLKLERYQVQFRYLRENRIETRQQLTMLRDALQGEMDAHTEQRRQLYLARRRGVEGLDAEIAAHTERLHRLRKEWRQCCAIEADARRIEQQFKQQREQEILDQGGPEHGCRQRSR</sequence>
<evidence type="ECO:0000256" key="2">
    <source>
        <dbReference type="SAM" id="MobiDB-lite"/>
    </source>
</evidence>
<evidence type="ECO:0000313" key="5">
    <source>
        <dbReference type="Proteomes" id="UP000681343"/>
    </source>
</evidence>
<proteinExistence type="predicted"/>
<dbReference type="Pfam" id="PF03432">
    <property type="entry name" value="Relaxase"/>
    <property type="match status" value="1"/>
</dbReference>
<dbReference type="Proteomes" id="UP000681343">
    <property type="component" value="Chromosome"/>
</dbReference>
<feature type="region of interest" description="Disordered" evidence="2">
    <location>
        <begin position="413"/>
        <end position="432"/>
    </location>
</feature>
<dbReference type="AlphaFoldDB" id="A0A810PZG6"/>
<dbReference type="RefSeq" id="WP_212820280.1">
    <property type="nucleotide sequence ID" value="NZ_AP023415.1"/>
</dbReference>
<keyword evidence="1" id="KW-0175">Coiled coil</keyword>
<protein>
    <recommendedName>
        <fullName evidence="3">MobA/VirD2-like nuclease domain-containing protein</fullName>
    </recommendedName>
</protein>
<gene>
    <name evidence="4" type="ORF">MM35RIKEN_12680</name>
</gene>
<evidence type="ECO:0000259" key="3">
    <source>
        <dbReference type="Pfam" id="PF03432"/>
    </source>
</evidence>